<dbReference type="OrthoDB" id="78101at2759"/>
<sequence length="1218" mass="138180">MELIKNELEFYSKFARPLIFALPDATDRILASAWVKKIREETAGSEKIRTDYMKLLLFAMQRKKLVGIFTDDPSNYETLSEFPQGYDLNAMAKMLIEKEQKDRINNICNQISGIGDFPPYTTDFSADLREYVAAQDIPGFGVHCYYAISKNPITTWNKADKVIIPKGAKGIFTAAISQVGVKDQVEDGSKAGKSLTDITEEDDKKKRKKRRTSQGPLIKPLGVRPPKAPEGERKPPTWSSNLLNVKETTMRDLPLSRSTGAIPKQRIGQTQVQFKGDDEITEIERAIEDFQRGEIKVRKGKVAEGISMVETDGYEYDQMVDQSTDIDDDDIFLDLDQSQYDDDVNQDALLVKYIRDTVDSKSAEKDRNKTKAATFRSLPAQAGIPVTTPRPSVSPRRQLSTERLLNIISRSKVPEDELLETTLSSPDKDPDMSKLFLEATAIEDTSLPEDIDFDFEDESDSPMFGEQIGKEVREPMPRPTRGSPAGNAIVSEVIPALEKGAQNEITPFKTPPRFPLREQEELPLEQEMLYIDYVCRDRETAEMMKRIAHKVRDVEQDFPDPVNLVIPTLPFQDVGPMPFLEEETIEFPPSPEKLPSPPRQPIAPVAPPPAPCSPKTPPRKPTTRAVCGAKKPSPEQQLIDETQADLSHLQTPRSHKSPQRPTGQMFFPPISSEYQQWPSPDENLTEAVRQHQINQRFLDRERPAMQKRIVVGKTAGRSKKLPRKYIPPQLSTVPIEEHVDERLYGHALQMTPDSPEPFADDDTMLEFARGYAPPTYESPPGIFFESPPQLDTVDYSREAPTGYGYRAWMETQKENTRRLISDLHRALERAELASARIENSLGRRAQPAVQRQSPRGLIRRRLDFGDIEADTDTFIANSLARHPDLPPLPPEEMPIGAVVTPPRTGEIPGWDSPERPLPTTPPFYHMPFTSQMLDTAEAPFEGVEFSPPRDADYEDFYAQHGPDRFVERIQPHIENIPADDEYFSMYSGSPSSTVRTDQDEYFGTQTEPIHPPPMLHQTEVSRDIKIHPGRVEFPPRSIQTPPRRAESPAREFDVRPGGFEFPARGIQFPRRGDEYFRRMAESAEEEGDLFGTDIDAMEFPPSPTGSPADRSRFQPAPMSPRMLERFQRLQETSVPMKTVTSSALPFETPPRRRRQLQHRIITPDAADYGLPPLTTYSPLSRVEMPCELPTTTRTLESYRKNLYDEPCCRYHQKLRENQ</sequence>
<keyword evidence="1" id="KW-0945">Host-virus interaction</keyword>
<feature type="region of interest" description="Disordered" evidence="2">
    <location>
        <begin position="185"/>
        <end position="240"/>
    </location>
</feature>
<dbReference type="InterPro" id="IPR027831">
    <property type="entry name" value="DUF4485"/>
</dbReference>
<dbReference type="EMBL" id="OV651816">
    <property type="protein sequence ID" value="CAH1109936.1"/>
    <property type="molecule type" value="Genomic_DNA"/>
</dbReference>
<gene>
    <name evidence="4" type="ORF">PSYICH_LOCUS10591</name>
</gene>
<dbReference type="Pfam" id="PF14846">
    <property type="entry name" value="DUF4485"/>
    <property type="match status" value="1"/>
</dbReference>
<feature type="domain" description="DUF4485" evidence="3">
    <location>
        <begin position="5"/>
        <end position="76"/>
    </location>
</feature>
<feature type="region of interest" description="Disordered" evidence="2">
    <location>
        <begin position="1030"/>
        <end position="1065"/>
    </location>
</feature>
<protein>
    <recommendedName>
        <fullName evidence="3">DUF4485 domain-containing protein</fullName>
    </recommendedName>
</protein>
<evidence type="ECO:0000256" key="2">
    <source>
        <dbReference type="SAM" id="MobiDB-lite"/>
    </source>
</evidence>
<feature type="region of interest" description="Disordered" evidence="2">
    <location>
        <begin position="1134"/>
        <end position="1153"/>
    </location>
</feature>
<evidence type="ECO:0000259" key="3">
    <source>
        <dbReference type="Pfam" id="PF14846"/>
    </source>
</evidence>
<feature type="region of interest" description="Disordered" evidence="2">
    <location>
        <begin position="587"/>
        <end position="678"/>
    </location>
</feature>
<organism evidence="4 5">
    <name type="scientific">Psylliodes chrysocephalus</name>
    <dbReference type="NCBI Taxonomy" id="3402493"/>
    <lineage>
        <taxon>Eukaryota</taxon>
        <taxon>Metazoa</taxon>
        <taxon>Ecdysozoa</taxon>
        <taxon>Arthropoda</taxon>
        <taxon>Hexapoda</taxon>
        <taxon>Insecta</taxon>
        <taxon>Pterygota</taxon>
        <taxon>Neoptera</taxon>
        <taxon>Endopterygota</taxon>
        <taxon>Coleoptera</taxon>
        <taxon>Polyphaga</taxon>
        <taxon>Cucujiformia</taxon>
        <taxon>Chrysomeloidea</taxon>
        <taxon>Chrysomelidae</taxon>
        <taxon>Galerucinae</taxon>
        <taxon>Alticini</taxon>
        <taxon>Psylliodes</taxon>
    </lineage>
</organism>
<dbReference type="AlphaFoldDB" id="A0A9P0CX30"/>
<dbReference type="PANTHER" id="PTHR13037">
    <property type="entry name" value="FORMIN"/>
    <property type="match status" value="1"/>
</dbReference>
<evidence type="ECO:0000313" key="4">
    <source>
        <dbReference type="EMBL" id="CAH1109936.1"/>
    </source>
</evidence>
<reference evidence="4" key="1">
    <citation type="submission" date="2022-01" db="EMBL/GenBank/DDBJ databases">
        <authorList>
            <person name="King R."/>
        </authorList>
    </citation>
    <scope>NUCLEOTIDE SEQUENCE</scope>
</reference>
<dbReference type="Proteomes" id="UP001153636">
    <property type="component" value="Chromosome 4"/>
</dbReference>
<feature type="compositionally biased region" description="Basic and acidic residues" evidence="2">
    <location>
        <begin position="1043"/>
        <end position="1054"/>
    </location>
</feature>
<name>A0A9P0CX30_9CUCU</name>
<proteinExistence type="predicted"/>
<feature type="compositionally biased region" description="Pro residues" evidence="2">
    <location>
        <begin position="588"/>
        <end position="616"/>
    </location>
</feature>
<feature type="compositionally biased region" description="Polar residues" evidence="2">
    <location>
        <begin position="634"/>
        <end position="652"/>
    </location>
</feature>
<accession>A0A9P0CX30</accession>
<dbReference type="PANTHER" id="PTHR13037:SF24">
    <property type="entry name" value="POLYCOMB PROTEIN PCL-RELATED"/>
    <property type="match status" value="1"/>
</dbReference>
<evidence type="ECO:0000313" key="5">
    <source>
        <dbReference type="Proteomes" id="UP001153636"/>
    </source>
</evidence>
<feature type="compositionally biased region" description="Polar residues" evidence="2">
    <location>
        <begin position="1134"/>
        <end position="1143"/>
    </location>
</feature>
<evidence type="ECO:0000256" key="1">
    <source>
        <dbReference type="ARBA" id="ARBA00022581"/>
    </source>
</evidence>
<keyword evidence="5" id="KW-1185">Reference proteome</keyword>